<sequence>MAAPPPPPNNPLCHDIRPGFAFMYAAMSFVVGAQSLADDNLRETLPKLQEADTMMAAAKDDDWVGTRAFRGGTHVMIGVMKLGNGEYVGGAWSVWQAWRKLKSIKEEQLLEYQGIEGVVVRSVSLFMLGALQLFGSLMRPLMPRLFGGEKGKALQMLHQCVEEDGLCATNAAHLLVEWFLGGVQQLRFEPFTARELALCDKLLERCETKYPDSLYASIPRIHHLMRRGETKAALVHSQETFAHPVVASKLSHQMMRAQLQSKCLFVLMQWKEAGDVVQASIDRFIAEQRYSLVPSLAALASWFYWASGDVARGPELKALVASIELAQRARKFHRADKRIWQEGRRQMELIDEAASGGGTPPKQAALLEMITVHLSKGAGVQMSPESTESILELLEAEETTGPCASDSEWVAHSTLCRAEFHMSQAEASVLRDDLPTAGSSGSDEAGGVRGSESDAGSEPWKGFEAGKNEARSRRLKRLEAALELCAKARKLLQPPPSGWGSLGSLFAGGTGRAKSKGLLAHCLFIESCALLYKGSLVGVSSQRAVWIMALDAAKQSAAQGTSKELPGVVLRLRLPLLKNRIQVLLDDHSQQVLPGAAVSI</sequence>
<organism evidence="2">
    <name type="scientific">Haptolina brevifila</name>
    <dbReference type="NCBI Taxonomy" id="156173"/>
    <lineage>
        <taxon>Eukaryota</taxon>
        <taxon>Haptista</taxon>
        <taxon>Haptophyta</taxon>
        <taxon>Prymnesiophyceae</taxon>
        <taxon>Prymnesiales</taxon>
        <taxon>Prymnesiaceae</taxon>
        <taxon>Haptolina</taxon>
    </lineage>
</organism>
<feature type="region of interest" description="Disordered" evidence="1">
    <location>
        <begin position="433"/>
        <end position="468"/>
    </location>
</feature>
<accession>A0A7S2JGK8</accession>
<dbReference type="AlphaFoldDB" id="A0A7S2JGK8"/>
<dbReference type="Pfam" id="PF10300">
    <property type="entry name" value="Iml2-TPR_39"/>
    <property type="match status" value="1"/>
</dbReference>
<evidence type="ECO:0000256" key="1">
    <source>
        <dbReference type="SAM" id="MobiDB-lite"/>
    </source>
</evidence>
<gene>
    <name evidence="2" type="ORF">CBRE1094_LOCUS43705</name>
</gene>
<evidence type="ECO:0000313" key="2">
    <source>
        <dbReference type="EMBL" id="CAD9547284.1"/>
    </source>
</evidence>
<dbReference type="EMBL" id="HBGU01080068">
    <property type="protein sequence ID" value="CAD9547284.1"/>
    <property type="molecule type" value="Transcribed_RNA"/>
</dbReference>
<reference evidence="2" key="1">
    <citation type="submission" date="2021-01" db="EMBL/GenBank/DDBJ databases">
        <authorList>
            <person name="Corre E."/>
            <person name="Pelletier E."/>
            <person name="Niang G."/>
            <person name="Scheremetjew M."/>
            <person name="Finn R."/>
            <person name="Kale V."/>
            <person name="Holt S."/>
            <person name="Cochrane G."/>
            <person name="Meng A."/>
            <person name="Brown T."/>
            <person name="Cohen L."/>
        </authorList>
    </citation>
    <scope>NUCLEOTIDE SEQUENCE</scope>
    <source>
        <strain evidence="2">UTEX LB 985</strain>
    </source>
</reference>
<protein>
    <submittedName>
        <fullName evidence="2">Uncharacterized protein</fullName>
    </submittedName>
</protein>
<dbReference type="InterPro" id="IPR019412">
    <property type="entry name" value="IML2/TPR_39"/>
</dbReference>
<proteinExistence type="predicted"/>
<name>A0A7S2JGK8_9EUKA</name>